<comment type="caution">
    <text evidence="1">The sequence shown here is derived from an EMBL/GenBank/DDBJ whole genome shotgun (WGS) entry which is preliminary data.</text>
</comment>
<dbReference type="InterPro" id="IPR053752">
    <property type="entry name" value="SAM_domain_containing"/>
</dbReference>
<dbReference type="Gene3D" id="4.10.410.50">
    <property type="match status" value="1"/>
</dbReference>
<organism evidence="1 2">
    <name type="scientific">Halobellus ruber</name>
    <dbReference type="NCBI Taxonomy" id="2761102"/>
    <lineage>
        <taxon>Archaea</taxon>
        <taxon>Methanobacteriati</taxon>
        <taxon>Methanobacteriota</taxon>
        <taxon>Stenosarchaea group</taxon>
        <taxon>Halobacteria</taxon>
        <taxon>Halobacteriales</taxon>
        <taxon>Haloferacaceae</taxon>
        <taxon>Halobellus</taxon>
    </lineage>
</organism>
<gene>
    <name evidence="1" type="ORF">H5V44_16635</name>
</gene>
<dbReference type="InterPro" id="IPR053834">
    <property type="entry name" value="SAMP2_halobacteria"/>
</dbReference>
<dbReference type="InterPro" id="IPR016155">
    <property type="entry name" value="Mopterin_synth/thiamin_S_b"/>
</dbReference>
<dbReference type="Pfam" id="PF21965">
    <property type="entry name" value="SAMP2"/>
    <property type="match status" value="1"/>
</dbReference>
<dbReference type="InterPro" id="IPR053833">
    <property type="entry name" value="SAMP2"/>
</dbReference>
<dbReference type="RefSeq" id="WP_185194262.1">
    <property type="nucleotide sequence ID" value="NZ_JACKXD010000008.1"/>
</dbReference>
<name>A0A7J9SNQ6_9EURY</name>
<proteinExistence type="predicted"/>
<dbReference type="Proteomes" id="UP000546257">
    <property type="component" value="Unassembled WGS sequence"/>
</dbReference>
<accession>A0A7J9SNQ6</accession>
<dbReference type="SUPFAM" id="SSF54285">
    <property type="entry name" value="MoaD/ThiS"/>
    <property type="match status" value="1"/>
</dbReference>
<evidence type="ECO:0000313" key="1">
    <source>
        <dbReference type="EMBL" id="MBB6647889.1"/>
    </source>
</evidence>
<sequence>MRVTVEVVGEDTREVDIGAEATYADLARSVGYSPHEVSVLVDGAPVPADQPVDADRVRVLRLIKGGSSGVDPDSPP</sequence>
<protein>
    <submittedName>
        <fullName evidence="1">MoaD/ThiS family protein</fullName>
    </submittedName>
</protein>
<dbReference type="AlphaFoldDB" id="A0A7J9SNQ6"/>
<reference evidence="1 2" key="1">
    <citation type="submission" date="2020-08" db="EMBL/GenBank/DDBJ databases">
        <authorList>
            <person name="Seo M.-J."/>
        </authorList>
    </citation>
    <scope>NUCLEOTIDE SEQUENCE [LARGE SCALE GENOMIC DNA]</scope>
    <source>
        <strain evidence="1 2">MBLA0160</strain>
    </source>
</reference>
<dbReference type="EMBL" id="JACKXD010000008">
    <property type="protein sequence ID" value="MBB6647889.1"/>
    <property type="molecule type" value="Genomic_DNA"/>
</dbReference>
<keyword evidence="2" id="KW-1185">Reference proteome</keyword>
<dbReference type="NCBIfam" id="NF041919">
    <property type="entry name" value="SAMP2"/>
    <property type="match status" value="1"/>
</dbReference>
<evidence type="ECO:0000313" key="2">
    <source>
        <dbReference type="Proteomes" id="UP000546257"/>
    </source>
</evidence>